<name>A0A1I4WFG1_9FLAO</name>
<evidence type="ECO:0000313" key="8">
    <source>
        <dbReference type="Proteomes" id="UP000199036"/>
    </source>
</evidence>
<protein>
    <submittedName>
        <fullName evidence="7">Uncharacterized membrane protein YgdD, TMEM256/DUF423 family</fullName>
    </submittedName>
</protein>
<evidence type="ECO:0000256" key="2">
    <source>
        <dbReference type="ARBA" id="ARBA00009694"/>
    </source>
</evidence>
<feature type="transmembrane region" description="Helical" evidence="6">
    <location>
        <begin position="119"/>
        <end position="141"/>
    </location>
</feature>
<dbReference type="STRING" id="913024.SAMN05421741_101196"/>
<sequence length="148" mass="16599">MKKNTYRKIKKCTFDKNFPMTRKLVTLAAFFGFVAIILGAFGAHALKKVLTAEQLVSFETGVRYQMYHALFLLLISQLNVLTEKNKRTIGILTTIGIFLFSGSIFLLATQGLSGINFKFLGPVTPVGGLFLIVSWFLTAFYSMKQKNN</sequence>
<dbReference type="GO" id="GO:0005886">
    <property type="term" value="C:plasma membrane"/>
    <property type="evidence" value="ECO:0007669"/>
    <property type="project" value="TreeGrafter"/>
</dbReference>
<accession>A0A1I4WFG1</accession>
<dbReference type="Pfam" id="PF04241">
    <property type="entry name" value="DUF423"/>
    <property type="match status" value="1"/>
</dbReference>
<evidence type="ECO:0000256" key="1">
    <source>
        <dbReference type="ARBA" id="ARBA00004141"/>
    </source>
</evidence>
<feature type="transmembrane region" description="Helical" evidence="6">
    <location>
        <begin position="89"/>
        <end position="107"/>
    </location>
</feature>
<dbReference type="PANTHER" id="PTHR43461:SF1">
    <property type="entry name" value="TRANSMEMBRANE PROTEIN 256"/>
    <property type="match status" value="1"/>
</dbReference>
<feature type="transmembrane region" description="Helical" evidence="6">
    <location>
        <begin position="24"/>
        <end position="46"/>
    </location>
</feature>
<dbReference type="AlphaFoldDB" id="A0A1I4WFG1"/>
<comment type="subcellular location">
    <subcellularLocation>
        <location evidence="1">Membrane</location>
        <topology evidence="1">Multi-pass membrane protein</topology>
    </subcellularLocation>
</comment>
<reference evidence="8" key="1">
    <citation type="submission" date="2016-10" db="EMBL/GenBank/DDBJ databases">
        <authorList>
            <person name="Varghese N."/>
            <person name="Submissions S."/>
        </authorList>
    </citation>
    <scope>NUCLEOTIDE SEQUENCE [LARGE SCALE GENOMIC DNA]</scope>
    <source>
        <strain evidence="8">DS-12</strain>
    </source>
</reference>
<dbReference type="EMBL" id="FOVI01000001">
    <property type="protein sequence ID" value="SFN12155.1"/>
    <property type="molecule type" value="Genomic_DNA"/>
</dbReference>
<keyword evidence="5 6" id="KW-0472">Membrane</keyword>
<organism evidence="7 8">
    <name type="scientific">Paenimyroides ummariense</name>
    <dbReference type="NCBI Taxonomy" id="913024"/>
    <lineage>
        <taxon>Bacteria</taxon>
        <taxon>Pseudomonadati</taxon>
        <taxon>Bacteroidota</taxon>
        <taxon>Flavobacteriia</taxon>
        <taxon>Flavobacteriales</taxon>
        <taxon>Flavobacteriaceae</taxon>
        <taxon>Paenimyroides</taxon>
    </lineage>
</organism>
<dbReference type="InterPro" id="IPR006696">
    <property type="entry name" value="DUF423"/>
</dbReference>
<dbReference type="PANTHER" id="PTHR43461">
    <property type="entry name" value="TRANSMEMBRANE PROTEIN 256"/>
    <property type="match status" value="1"/>
</dbReference>
<feature type="transmembrane region" description="Helical" evidence="6">
    <location>
        <begin position="66"/>
        <end position="82"/>
    </location>
</feature>
<proteinExistence type="inferred from homology"/>
<evidence type="ECO:0000256" key="3">
    <source>
        <dbReference type="ARBA" id="ARBA00022692"/>
    </source>
</evidence>
<keyword evidence="4 6" id="KW-1133">Transmembrane helix</keyword>
<evidence type="ECO:0000256" key="6">
    <source>
        <dbReference type="SAM" id="Phobius"/>
    </source>
</evidence>
<comment type="similarity">
    <text evidence="2">Belongs to the UPF0382 family.</text>
</comment>
<evidence type="ECO:0000256" key="5">
    <source>
        <dbReference type="ARBA" id="ARBA00023136"/>
    </source>
</evidence>
<gene>
    <name evidence="7" type="ORF">SAMN05421741_101196</name>
</gene>
<dbReference type="Proteomes" id="UP000199036">
    <property type="component" value="Unassembled WGS sequence"/>
</dbReference>
<keyword evidence="3 6" id="KW-0812">Transmembrane</keyword>
<evidence type="ECO:0000313" key="7">
    <source>
        <dbReference type="EMBL" id="SFN12155.1"/>
    </source>
</evidence>
<keyword evidence="8" id="KW-1185">Reference proteome</keyword>
<evidence type="ECO:0000256" key="4">
    <source>
        <dbReference type="ARBA" id="ARBA00022989"/>
    </source>
</evidence>